<sequence length="365" mass="38192">MNRAFDLVYTGDRPSSALSTLSSSSGAATSSLSTLASTAPSNTVAATQITFSTSTPDVVVAEVAYPAATWPTSNPSFPGAGASFAPPPVPNFGTPTSSPLSSTLTAPPAPVPSSSLSTVSSAPTPAPVPVPAPATPPADADLLCDDDVDATDAAPILTTTLNRYDTFILNEPCPWLYFPPAPSDTARPAARTSASRRLGVAPPPPAPTPLPITFGTVMRSTTISATDPDAPITFHRLVPYARHPGDPFLASIEVELARMNTAPATRPEEVGALYTLEGHTILVVEPVRLIRPAHAMVPDRDRRLLFLQPEVVMNVPVIPGGGGKNVPRRPVLLVTDDEVAEAVALGEFWAKVDAEEEERAKEEEK</sequence>
<dbReference type="Proteomes" id="UP000054350">
    <property type="component" value="Unassembled WGS sequence"/>
</dbReference>
<feature type="compositionally biased region" description="Low complexity" evidence="1">
    <location>
        <begin position="94"/>
        <end position="123"/>
    </location>
</feature>
<keyword evidence="3" id="KW-1185">Reference proteome</keyword>
<reference evidence="3" key="2">
    <citation type="submission" date="2009-11" db="EMBL/GenBank/DDBJ databases">
        <title>The Genome Sequence of Allomyces macrogynus strain ATCC 38327.</title>
        <authorList>
            <consortium name="The Broad Institute Genome Sequencing Platform"/>
            <person name="Russ C."/>
            <person name="Cuomo C."/>
            <person name="Shea T."/>
            <person name="Young S.K."/>
            <person name="Zeng Q."/>
            <person name="Koehrsen M."/>
            <person name="Haas B."/>
            <person name="Borodovsky M."/>
            <person name="Guigo R."/>
            <person name="Alvarado L."/>
            <person name="Berlin A."/>
            <person name="Borenstein D."/>
            <person name="Chen Z."/>
            <person name="Engels R."/>
            <person name="Freedman E."/>
            <person name="Gellesch M."/>
            <person name="Goldberg J."/>
            <person name="Griggs A."/>
            <person name="Gujja S."/>
            <person name="Heiman D."/>
            <person name="Hepburn T."/>
            <person name="Howarth C."/>
            <person name="Jen D."/>
            <person name="Larson L."/>
            <person name="Lewis B."/>
            <person name="Mehta T."/>
            <person name="Park D."/>
            <person name="Pearson M."/>
            <person name="Roberts A."/>
            <person name="Saif S."/>
            <person name="Shenoy N."/>
            <person name="Sisk P."/>
            <person name="Stolte C."/>
            <person name="Sykes S."/>
            <person name="Walk T."/>
            <person name="White J."/>
            <person name="Yandava C."/>
            <person name="Burger G."/>
            <person name="Gray M.W."/>
            <person name="Holland P.W.H."/>
            <person name="King N."/>
            <person name="Lang F.B.F."/>
            <person name="Roger A.J."/>
            <person name="Ruiz-Trillo I."/>
            <person name="Lander E."/>
            <person name="Nusbaum C."/>
        </authorList>
    </citation>
    <scope>NUCLEOTIDE SEQUENCE [LARGE SCALE GENOMIC DNA]</scope>
    <source>
        <strain evidence="3">ATCC 38327</strain>
    </source>
</reference>
<feature type="compositionally biased region" description="Pro residues" evidence="1">
    <location>
        <begin position="201"/>
        <end position="210"/>
    </location>
</feature>
<dbReference type="AlphaFoldDB" id="A0A0L0SYA3"/>
<protein>
    <submittedName>
        <fullName evidence="2">Uncharacterized protein</fullName>
    </submittedName>
</protein>
<evidence type="ECO:0000313" key="2">
    <source>
        <dbReference type="EMBL" id="KNE67477.1"/>
    </source>
</evidence>
<gene>
    <name evidence="2" type="ORF">AMAG_11938</name>
</gene>
<organism evidence="2 3">
    <name type="scientific">Allomyces macrogynus (strain ATCC 38327)</name>
    <name type="common">Allomyces javanicus var. macrogynus</name>
    <dbReference type="NCBI Taxonomy" id="578462"/>
    <lineage>
        <taxon>Eukaryota</taxon>
        <taxon>Fungi</taxon>
        <taxon>Fungi incertae sedis</taxon>
        <taxon>Blastocladiomycota</taxon>
        <taxon>Blastocladiomycetes</taxon>
        <taxon>Blastocladiales</taxon>
        <taxon>Blastocladiaceae</taxon>
        <taxon>Allomyces</taxon>
    </lineage>
</organism>
<feature type="region of interest" description="Disordered" evidence="1">
    <location>
        <begin position="185"/>
        <end position="211"/>
    </location>
</feature>
<evidence type="ECO:0000256" key="1">
    <source>
        <dbReference type="SAM" id="MobiDB-lite"/>
    </source>
</evidence>
<feature type="region of interest" description="Disordered" evidence="1">
    <location>
        <begin position="88"/>
        <end position="128"/>
    </location>
</feature>
<reference evidence="2 3" key="1">
    <citation type="submission" date="2009-11" db="EMBL/GenBank/DDBJ databases">
        <title>Annotation of Allomyces macrogynus ATCC 38327.</title>
        <authorList>
            <consortium name="The Broad Institute Genome Sequencing Platform"/>
            <person name="Russ C."/>
            <person name="Cuomo C."/>
            <person name="Burger G."/>
            <person name="Gray M.W."/>
            <person name="Holland P.W.H."/>
            <person name="King N."/>
            <person name="Lang F.B.F."/>
            <person name="Roger A.J."/>
            <person name="Ruiz-Trillo I."/>
            <person name="Young S.K."/>
            <person name="Zeng Q."/>
            <person name="Gargeya S."/>
            <person name="Fitzgerald M."/>
            <person name="Haas B."/>
            <person name="Abouelleil A."/>
            <person name="Alvarado L."/>
            <person name="Arachchi H.M."/>
            <person name="Berlin A."/>
            <person name="Chapman S.B."/>
            <person name="Gearin G."/>
            <person name="Goldberg J."/>
            <person name="Griggs A."/>
            <person name="Gujja S."/>
            <person name="Hansen M."/>
            <person name="Heiman D."/>
            <person name="Howarth C."/>
            <person name="Larimer J."/>
            <person name="Lui A."/>
            <person name="MacDonald P.J.P."/>
            <person name="McCowen C."/>
            <person name="Montmayeur A."/>
            <person name="Murphy C."/>
            <person name="Neiman D."/>
            <person name="Pearson M."/>
            <person name="Priest M."/>
            <person name="Roberts A."/>
            <person name="Saif S."/>
            <person name="Shea T."/>
            <person name="Sisk P."/>
            <person name="Stolte C."/>
            <person name="Sykes S."/>
            <person name="Wortman J."/>
            <person name="Nusbaum C."/>
            <person name="Birren B."/>
        </authorList>
    </citation>
    <scope>NUCLEOTIDE SEQUENCE [LARGE SCALE GENOMIC DNA]</scope>
    <source>
        <strain evidence="2 3">ATCC 38327</strain>
    </source>
</reference>
<name>A0A0L0SYA3_ALLM3</name>
<evidence type="ECO:0000313" key="3">
    <source>
        <dbReference type="Proteomes" id="UP000054350"/>
    </source>
</evidence>
<feature type="non-terminal residue" evidence="2">
    <location>
        <position position="1"/>
    </location>
</feature>
<proteinExistence type="predicted"/>
<dbReference type="OrthoDB" id="10460502at2759"/>
<accession>A0A0L0SYA3</accession>
<dbReference type="EMBL" id="GG745353">
    <property type="protein sequence ID" value="KNE67477.1"/>
    <property type="molecule type" value="Genomic_DNA"/>
</dbReference>
<feature type="compositionally biased region" description="Low complexity" evidence="1">
    <location>
        <begin position="185"/>
        <end position="197"/>
    </location>
</feature>
<dbReference type="VEuPathDB" id="FungiDB:AMAG_11938"/>